<keyword evidence="1" id="KW-0472">Membrane</keyword>
<evidence type="ECO:0000256" key="1">
    <source>
        <dbReference type="SAM" id="Phobius"/>
    </source>
</evidence>
<organism evidence="2 3">
    <name type="scientific">Lasallia pustulata</name>
    <dbReference type="NCBI Taxonomy" id="136370"/>
    <lineage>
        <taxon>Eukaryota</taxon>
        <taxon>Fungi</taxon>
        <taxon>Dikarya</taxon>
        <taxon>Ascomycota</taxon>
        <taxon>Pezizomycotina</taxon>
        <taxon>Lecanoromycetes</taxon>
        <taxon>OSLEUM clade</taxon>
        <taxon>Umbilicariomycetidae</taxon>
        <taxon>Umbilicariales</taxon>
        <taxon>Umbilicariaceae</taxon>
        <taxon>Lasallia</taxon>
    </lineage>
</organism>
<gene>
    <name evidence="2" type="ORF">FRX48_00351</name>
</gene>
<comment type="caution">
    <text evidence="2">The sequence shown here is derived from an EMBL/GenBank/DDBJ whole genome shotgun (WGS) entry which is preliminary data.</text>
</comment>
<keyword evidence="1" id="KW-0812">Transmembrane</keyword>
<name>A0A5M8Q349_9LECA</name>
<dbReference type="AlphaFoldDB" id="A0A5M8Q349"/>
<feature type="transmembrane region" description="Helical" evidence="1">
    <location>
        <begin position="53"/>
        <end position="73"/>
    </location>
</feature>
<evidence type="ECO:0000313" key="3">
    <source>
        <dbReference type="Proteomes" id="UP000324767"/>
    </source>
</evidence>
<accession>A0A5M8Q349</accession>
<protein>
    <submittedName>
        <fullName evidence="2">Uncharacterized protein</fullName>
    </submittedName>
</protein>
<proteinExistence type="predicted"/>
<reference evidence="2 3" key="1">
    <citation type="submission" date="2019-09" db="EMBL/GenBank/DDBJ databases">
        <title>The hologenome of the rock-dwelling lichen Lasallia pustulata.</title>
        <authorList>
            <person name="Greshake Tzovaras B."/>
            <person name="Segers F."/>
            <person name="Bicker A."/>
            <person name="Dal Grande F."/>
            <person name="Otte J."/>
            <person name="Hankeln T."/>
            <person name="Schmitt I."/>
            <person name="Ebersberger I."/>
        </authorList>
    </citation>
    <scope>NUCLEOTIDE SEQUENCE [LARGE SCALE GENOMIC DNA]</scope>
    <source>
        <strain evidence="2">A1-1</strain>
    </source>
</reference>
<dbReference type="Proteomes" id="UP000324767">
    <property type="component" value="Unassembled WGS sequence"/>
</dbReference>
<keyword evidence="1" id="KW-1133">Transmembrane helix</keyword>
<dbReference type="EMBL" id="VXIT01000001">
    <property type="protein sequence ID" value="KAA6415635.1"/>
    <property type="molecule type" value="Genomic_DNA"/>
</dbReference>
<sequence>MFQTARTVLRVTLQGQGEIMMSVGEKARRRGERRKEEERPYALRSNVHNIVDYASALIFTSDAVAIVALVGYMELSPATSAYLQLCFRRAG</sequence>
<evidence type="ECO:0000313" key="2">
    <source>
        <dbReference type="EMBL" id="KAA6415635.1"/>
    </source>
</evidence>